<accession>A0A327JM42</accession>
<gene>
    <name evidence="2" type="ORF">CH338_30755</name>
</gene>
<evidence type="ECO:0008006" key="4">
    <source>
        <dbReference type="Google" id="ProtNLM"/>
    </source>
</evidence>
<feature type="transmembrane region" description="Helical" evidence="1">
    <location>
        <begin position="30"/>
        <end position="48"/>
    </location>
</feature>
<protein>
    <recommendedName>
        <fullName evidence="4">Transporter</fullName>
    </recommendedName>
</protein>
<evidence type="ECO:0000313" key="2">
    <source>
        <dbReference type="EMBL" id="RAI26423.1"/>
    </source>
</evidence>
<keyword evidence="1" id="KW-0812">Transmembrane</keyword>
<feature type="transmembrane region" description="Helical" evidence="1">
    <location>
        <begin position="55"/>
        <end position="73"/>
    </location>
</feature>
<proteinExistence type="predicted"/>
<comment type="caution">
    <text evidence="2">The sequence shown here is derived from an EMBL/GenBank/DDBJ whole genome shotgun (WGS) entry which is preliminary data.</text>
</comment>
<evidence type="ECO:0000256" key="1">
    <source>
        <dbReference type="SAM" id="Phobius"/>
    </source>
</evidence>
<feature type="non-terminal residue" evidence="2">
    <location>
        <position position="75"/>
    </location>
</feature>
<keyword evidence="1" id="KW-1133">Transmembrane helix</keyword>
<keyword evidence="1" id="KW-0472">Membrane</keyword>
<keyword evidence="3" id="KW-1185">Reference proteome</keyword>
<dbReference type="Proteomes" id="UP000248863">
    <property type="component" value="Unassembled WGS sequence"/>
</dbReference>
<sequence length="75" mass="7950">MLGLAGILVGLALLIGLAYRGWSVLLLAPLAALVAAAFASEPLLAHWTQTFMGSASRFLMQFFPIFLLGALFGKL</sequence>
<reference evidence="2 3" key="1">
    <citation type="submission" date="2017-07" db="EMBL/GenBank/DDBJ databases">
        <title>Draft Genome Sequences of Select Purple Nonsulfur Bacteria.</title>
        <authorList>
            <person name="Lasarre B."/>
            <person name="Mckinlay J.B."/>
        </authorList>
    </citation>
    <scope>NUCLEOTIDE SEQUENCE [LARGE SCALE GENOMIC DNA]</scope>
    <source>
        <strain evidence="2 3">DSM 11907</strain>
    </source>
</reference>
<name>A0A327JM42_9BRAD</name>
<organism evidence="2 3">
    <name type="scientific">Rhodoplanes elegans</name>
    <dbReference type="NCBI Taxonomy" id="29408"/>
    <lineage>
        <taxon>Bacteria</taxon>
        <taxon>Pseudomonadati</taxon>
        <taxon>Pseudomonadota</taxon>
        <taxon>Alphaproteobacteria</taxon>
        <taxon>Hyphomicrobiales</taxon>
        <taxon>Nitrobacteraceae</taxon>
        <taxon>Rhodoplanes</taxon>
    </lineage>
</organism>
<evidence type="ECO:0000313" key="3">
    <source>
        <dbReference type="Proteomes" id="UP000248863"/>
    </source>
</evidence>
<dbReference type="AlphaFoldDB" id="A0A327JM42"/>
<dbReference type="EMBL" id="NPEU01000942">
    <property type="protein sequence ID" value="RAI26423.1"/>
    <property type="molecule type" value="Genomic_DNA"/>
</dbReference>